<dbReference type="Gene3D" id="3.20.20.70">
    <property type="entry name" value="Aldolase class I"/>
    <property type="match status" value="1"/>
</dbReference>
<evidence type="ECO:0000256" key="4">
    <source>
        <dbReference type="ARBA" id="ARBA00022793"/>
    </source>
</evidence>
<evidence type="ECO:0000256" key="5">
    <source>
        <dbReference type="ARBA" id="ARBA00022822"/>
    </source>
</evidence>
<keyword evidence="11" id="KW-1185">Reference proteome</keyword>
<protein>
    <recommendedName>
        <fullName evidence="8">Indole-3-glycerol phosphate synthase</fullName>
        <shortName evidence="8">IGPS</shortName>
        <ecNumber evidence="8">4.1.1.48</ecNumber>
    </recommendedName>
</protein>
<dbReference type="Pfam" id="PF00218">
    <property type="entry name" value="IGPS"/>
    <property type="match status" value="1"/>
</dbReference>
<evidence type="ECO:0000313" key="10">
    <source>
        <dbReference type="EMBL" id="ATH96547.1"/>
    </source>
</evidence>
<comment type="similarity">
    <text evidence="8">Belongs to the TrpC family.</text>
</comment>
<proteinExistence type="inferred from homology"/>
<accession>A0ABN5DMS5</accession>
<dbReference type="InterPro" id="IPR013798">
    <property type="entry name" value="Indole-3-glycerol_P_synth_dom"/>
</dbReference>
<feature type="domain" description="Indole-3-glycerol phosphate synthase" evidence="9">
    <location>
        <begin position="4"/>
        <end position="255"/>
    </location>
</feature>
<evidence type="ECO:0000256" key="6">
    <source>
        <dbReference type="ARBA" id="ARBA00023141"/>
    </source>
</evidence>
<evidence type="ECO:0000259" key="9">
    <source>
        <dbReference type="Pfam" id="PF00218"/>
    </source>
</evidence>
<dbReference type="InterPro" id="IPR045186">
    <property type="entry name" value="Indole-3-glycerol_P_synth"/>
</dbReference>
<name>A0ABN5DMS5_9MICO</name>
<dbReference type="InterPro" id="IPR011060">
    <property type="entry name" value="RibuloseP-bd_barrel"/>
</dbReference>
<keyword evidence="6 8" id="KW-0057">Aromatic amino acid biosynthesis</keyword>
<keyword evidence="7 8" id="KW-0456">Lyase</keyword>
<dbReference type="SUPFAM" id="SSF51366">
    <property type="entry name" value="Ribulose-phoshate binding barrel"/>
    <property type="match status" value="1"/>
</dbReference>
<evidence type="ECO:0000256" key="7">
    <source>
        <dbReference type="ARBA" id="ARBA00023239"/>
    </source>
</evidence>
<evidence type="ECO:0000256" key="2">
    <source>
        <dbReference type="ARBA" id="ARBA00004696"/>
    </source>
</evidence>
<keyword evidence="3 8" id="KW-0028">Amino-acid biosynthesis</keyword>
<dbReference type="CDD" id="cd00331">
    <property type="entry name" value="IGPS"/>
    <property type="match status" value="1"/>
</dbReference>
<dbReference type="Proteomes" id="UP000815698">
    <property type="component" value="Chromosome"/>
</dbReference>
<dbReference type="PANTHER" id="PTHR22854:SF2">
    <property type="entry name" value="INDOLE-3-GLYCEROL-PHOSPHATE SYNTHASE"/>
    <property type="match status" value="1"/>
</dbReference>
<organism evidence="10 11">
    <name type="scientific">Dermabacter jinjuensis</name>
    <dbReference type="NCBI Taxonomy" id="1667168"/>
    <lineage>
        <taxon>Bacteria</taxon>
        <taxon>Bacillati</taxon>
        <taxon>Actinomycetota</taxon>
        <taxon>Actinomycetes</taxon>
        <taxon>Micrococcales</taxon>
        <taxon>Dermabacteraceae</taxon>
        <taxon>Dermabacter</taxon>
    </lineage>
</organism>
<evidence type="ECO:0000256" key="3">
    <source>
        <dbReference type="ARBA" id="ARBA00022605"/>
    </source>
</evidence>
<dbReference type="InterPro" id="IPR013785">
    <property type="entry name" value="Aldolase_TIM"/>
</dbReference>
<dbReference type="PANTHER" id="PTHR22854">
    <property type="entry name" value="TRYPTOPHAN BIOSYNTHESIS PROTEIN"/>
    <property type="match status" value="1"/>
</dbReference>
<evidence type="ECO:0000256" key="1">
    <source>
        <dbReference type="ARBA" id="ARBA00001633"/>
    </source>
</evidence>
<keyword evidence="5 8" id="KW-0822">Tryptophan biosynthesis</keyword>
<dbReference type="HAMAP" id="MF_00134_B">
    <property type="entry name" value="IGPS_B"/>
    <property type="match status" value="1"/>
</dbReference>
<dbReference type="NCBIfam" id="NF001377">
    <property type="entry name" value="PRK00278.2-4"/>
    <property type="match status" value="1"/>
</dbReference>
<comment type="catalytic activity">
    <reaction evidence="1 8">
        <text>1-(2-carboxyphenylamino)-1-deoxy-D-ribulose 5-phosphate + H(+) = (1S,2R)-1-C-(indol-3-yl)glycerol 3-phosphate + CO2 + H2O</text>
        <dbReference type="Rhea" id="RHEA:23476"/>
        <dbReference type="ChEBI" id="CHEBI:15377"/>
        <dbReference type="ChEBI" id="CHEBI:15378"/>
        <dbReference type="ChEBI" id="CHEBI:16526"/>
        <dbReference type="ChEBI" id="CHEBI:58613"/>
        <dbReference type="ChEBI" id="CHEBI:58866"/>
        <dbReference type="EC" id="4.1.1.48"/>
    </reaction>
</comment>
<gene>
    <name evidence="8" type="primary">trpC</name>
    <name evidence="10" type="ORF">COP05_05160</name>
</gene>
<evidence type="ECO:0000256" key="8">
    <source>
        <dbReference type="HAMAP-Rule" id="MF_00134"/>
    </source>
</evidence>
<dbReference type="NCBIfam" id="NF001369">
    <property type="entry name" value="PRK00278.1-1"/>
    <property type="match status" value="1"/>
</dbReference>
<reference evidence="10 11" key="1">
    <citation type="journal article" date="2016" name="Int. J. Syst. Evol. Microbiol.">
        <title>Dermabacter jinjuensis sp. nov., a novel species of the genus Dermabacter isolated from a clinical specimen.</title>
        <authorList>
            <person name="Park Y.K."/>
            <person name="Lee K.M."/>
            <person name="Lee W.K."/>
            <person name="Cho M.J."/>
            <person name="Lee H.S."/>
            <person name="Cho Y.G."/>
            <person name="Lee Y.C."/>
            <person name="Lee W.K."/>
            <person name="Seong W.K."/>
            <person name="Hwang K.J."/>
        </authorList>
    </citation>
    <scope>NUCLEOTIDE SEQUENCE [LARGE SCALE GENOMIC DNA]</scope>
    <source>
        <strain evidence="10 11">32T</strain>
    </source>
</reference>
<sequence length="267" mass="29056">MSVLEEIIAGVRADVERRKSDVSGAEVERLAREAKPALDVVERLRGRKTLGLFAEVKRSSPSKGSLADIPDPAHLATAYEEGGATAISVLTEERRFSGSLRDLDAVRERVSVPVLRKDFMVEDYQIFEARAHGADVVLLIVAALCDAQFHDMYSLARSLGMRVLVEAHTPEELERALASDAELIGVNARNLKTLDVDLHYACALLESVPSDRLAVGESAVATIRDVEAYARAGADAVLVGEALVRHADPTKAARDFCSVERQRRAGR</sequence>
<dbReference type="EMBL" id="CP023482">
    <property type="protein sequence ID" value="ATH96547.1"/>
    <property type="molecule type" value="Genomic_DNA"/>
</dbReference>
<dbReference type="EC" id="4.1.1.48" evidence="8"/>
<comment type="pathway">
    <text evidence="2 8">Amino-acid biosynthesis; L-tryptophan biosynthesis; L-tryptophan from chorismate: step 4/5.</text>
</comment>
<evidence type="ECO:0000313" key="11">
    <source>
        <dbReference type="Proteomes" id="UP000815698"/>
    </source>
</evidence>
<keyword evidence="4 8" id="KW-0210">Decarboxylase</keyword>
<dbReference type="RefSeq" id="WP_096882890.1">
    <property type="nucleotide sequence ID" value="NZ_CP023482.1"/>
</dbReference>